<name>A0ABW8V2G2_9RHOB</name>
<sequence length="108" mass="11323">MNQSVENRERLRVVLENESSGDKSAACATAAYYAPGNLGEGDMADIAAPVGVVSACCFGMNLKTLKVGPTPARCFEVTIDRALDIARGGNGKIQLAEETEKTTKEGTA</sequence>
<dbReference type="RefSeq" id="WP_407594557.1">
    <property type="nucleotide sequence ID" value="NZ_JBHDIY010000004.1"/>
</dbReference>
<evidence type="ECO:0000313" key="2">
    <source>
        <dbReference type="Proteomes" id="UP001627408"/>
    </source>
</evidence>
<dbReference type="InterPro" id="IPR053855">
    <property type="entry name" value="DUF6931"/>
</dbReference>
<keyword evidence="2" id="KW-1185">Reference proteome</keyword>
<reference evidence="1 2" key="1">
    <citation type="submission" date="2024-08" db="EMBL/GenBank/DDBJ databases">
        <title>Tateyamaria sp. nov., isolated from marine algae.</title>
        <authorList>
            <person name="Choi B.J."/>
            <person name="Kim J.M."/>
            <person name="Lee J.K."/>
            <person name="Choi D.G."/>
            <person name="Bayburt H."/>
            <person name="Baek J.H."/>
            <person name="Han D.M."/>
            <person name="Jeon C.O."/>
        </authorList>
    </citation>
    <scope>NUCLEOTIDE SEQUENCE [LARGE SCALE GENOMIC DNA]</scope>
    <source>
        <strain evidence="1 2">KMU-156</strain>
    </source>
</reference>
<organism evidence="1 2">
    <name type="scientific">Tateyamaria armeniaca</name>
    <dbReference type="NCBI Taxonomy" id="2518930"/>
    <lineage>
        <taxon>Bacteria</taxon>
        <taxon>Pseudomonadati</taxon>
        <taxon>Pseudomonadota</taxon>
        <taxon>Alphaproteobacteria</taxon>
        <taxon>Rhodobacterales</taxon>
        <taxon>Roseobacteraceae</taxon>
        <taxon>Tateyamaria</taxon>
    </lineage>
</organism>
<dbReference type="Proteomes" id="UP001627408">
    <property type="component" value="Unassembled WGS sequence"/>
</dbReference>
<dbReference type="Pfam" id="PF22011">
    <property type="entry name" value="DUF6931"/>
    <property type="match status" value="1"/>
</dbReference>
<comment type="caution">
    <text evidence="1">The sequence shown here is derived from an EMBL/GenBank/DDBJ whole genome shotgun (WGS) entry which is preliminary data.</text>
</comment>
<protein>
    <submittedName>
        <fullName evidence="1">Uncharacterized protein</fullName>
    </submittedName>
</protein>
<evidence type="ECO:0000313" key="1">
    <source>
        <dbReference type="EMBL" id="MFL4472361.1"/>
    </source>
</evidence>
<accession>A0ABW8V2G2</accession>
<proteinExistence type="predicted"/>
<dbReference type="EMBL" id="JBHDIY010000004">
    <property type="protein sequence ID" value="MFL4472361.1"/>
    <property type="molecule type" value="Genomic_DNA"/>
</dbReference>
<gene>
    <name evidence="1" type="ORF">ACERZ8_21690</name>
</gene>